<accession>A0A4R8A6C7</accession>
<keyword evidence="10" id="KW-0406">Ion transport</keyword>
<name>A0A4R8A6C7_9FIRM</name>
<evidence type="ECO:0000256" key="11">
    <source>
        <dbReference type="ARBA" id="ARBA00023136"/>
    </source>
</evidence>
<feature type="transmembrane region" description="Helical" evidence="13">
    <location>
        <begin position="20"/>
        <end position="44"/>
    </location>
</feature>
<comment type="function">
    <text evidence="1">Multidrug efflux pump.</text>
</comment>
<feature type="transmembrane region" description="Helical" evidence="13">
    <location>
        <begin position="284"/>
        <end position="307"/>
    </location>
</feature>
<dbReference type="AlphaFoldDB" id="A0A4R8A6C7"/>
<sequence length="450" mass="49475">MKKTPSHYFFDNIQLRQLILPLMVEQLLSISVGAIDTIMVSSVGENAVSGLALVETINILLINIFAALATGGAVVASQYLGKNNDKKAREACKQLLFVATGIAIVVAVLVIVFEGSILRTIFGDVGKEIMEHAMVYFFISALGYPFIALYNGGAAIFRSMGNSRISMRTSLLMNGLNVCGNTLFIFGFGWGVAGAALSTLLSRIIGSILITRRLNDDSLPLYVKHLKDYRFDWQMVKRILSIAIPSGFENGIFQGGKIIVQSLVSTFGAASIAANAVIGNFSSFMIVPGAAIGLALIPVVGRCVGANDYDQAKFYIRKLMGYAYVTTAASSLLFVVLKQPMFQLYSLSNETMRIADVLIMMMAVGNIVLWNMAFAFPNALRASNDAKFTMVVSIISMFTCRVFLAYFLTGFFHLRIEAVYIGMLVDWLLRSTCFYLRYRSGKWMNRKLIT</sequence>
<organism evidence="14 15">
    <name type="scientific">Breznakia blatticola</name>
    <dbReference type="NCBI Taxonomy" id="1754012"/>
    <lineage>
        <taxon>Bacteria</taxon>
        <taxon>Bacillati</taxon>
        <taxon>Bacillota</taxon>
        <taxon>Erysipelotrichia</taxon>
        <taxon>Erysipelotrichales</taxon>
        <taxon>Erysipelotrichaceae</taxon>
        <taxon>Breznakia</taxon>
    </lineage>
</organism>
<evidence type="ECO:0000256" key="4">
    <source>
        <dbReference type="ARBA" id="ARBA00020268"/>
    </source>
</evidence>
<dbReference type="Pfam" id="PF01554">
    <property type="entry name" value="MatE"/>
    <property type="match status" value="2"/>
</dbReference>
<proteinExistence type="inferred from homology"/>
<feature type="transmembrane region" description="Helical" evidence="13">
    <location>
        <begin position="133"/>
        <end position="157"/>
    </location>
</feature>
<feature type="transmembrane region" description="Helical" evidence="13">
    <location>
        <begin position="357"/>
        <end position="376"/>
    </location>
</feature>
<dbReference type="NCBIfam" id="TIGR00797">
    <property type="entry name" value="matE"/>
    <property type="match status" value="1"/>
</dbReference>
<dbReference type="GO" id="GO:0042910">
    <property type="term" value="F:xenobiotic transmembrane transporter activity"/>
    <property type="evidence" value="ECO:0007669"/>
    <property type="project" value="InterPro"/>
</dbReference>
<dbReference type="OrthoDB" id="62420at2"/>
<keyword evidence="11 13" id="KW-0472">Membrane</keyword>
<keyword evidence="6" id="KW-0050">Antiport</keyword>
<evidence type="ECO:0000256" key="1">
    <source>
        <dbReference type="ARBA" id="ARBA00003408"/>
    </source>
</evidence>
<dbReference type="GO" id="GO:0015297">
    <property type="term" value="F:antiporter activity"/>
    <property type="evidence" value="ECO:0007669"/>
    <property type="project" value="UniProtKB-KW"/>
</dbReference>
<feature type="transmembrane region" description="Helical" evidence="13">
    <location>
        <begin position="418"/>
        <end position="438"/>
    </location>
</feature>
<evidence type="ECO:0000313" key="14">
    <source>
        <dbReference type="EMBL" id="TDW25108.1"/>
    </source>
</evidence>
<evidence type="ECO:0000256" key="9">
    <source>
        <dbReference type="ARBA" id="ARBA00022989"/>
    </source>
</evidence>
<evidence type="ECO:0000256" key="5">
    <source>
        <dbReference type="ARBA" id="ARBA00022448"/>
    </source>
</evidence>
<dbReference type="InterPro" id="IPR048279">
    <property type="entry name" value="MdtK-like"/>
</dbReference>
<feature type="transmembrane region" description="Helical" evidence="13">
    <location>
        <begin position="56"/>
        <end position="75"/>
    </location>
</feature>
<evidence type="ECO:0000256" key="7">
    <source>
        <dbReference type="ARBA" id="ARBA00022475"/>
    </source>
</evidence>
<evidence type="ECO:0000256" key="13">
    <source>
        <dbReference type="SAM" id="Phobius"/>
    </source>
</evidence>
<dbReference type="InterPro" id="IPR002528">
    <property type="entry name" value="MATE_fam"/>
</dbReference>
<protein>
    <recommendedName>
        <fullName evidence="4">Probable multidrug resistance protein NorM</fullName>
    </recommendedName>
    <alternativeName>
        <fullName evidence="12">Multidrug-efflux transporter</fullName>
    </alternativeName>
</protein>
<evidence type="ECO:0000256" key="10">
    <source>
        <dbReference type="ARBA" id="ARBA00023065"/>
    </source>
</evidence>
<dbReference type="PANTHER" id="PTHR43298:SF2">
    <property type="entry name" value="FMN_FAD EXPORTER YEEO-RELATED"/>
    <property type="match status" value="1"/>
</dbReference>
<dbReference type="EMBL" id="SODD01000006">
    <property type="protein sequence ID" value="TDW25108.1"/>
    <property type="molecule type" value="Genomic_DNA"/>
</dbReference>
<feature type="transmembrane region" description="Helical" evidence="13">
    <location>
        <begin position="95"/>
        <end position="113"/>
    </location>
</feature>
<keyword evidence="9 13" id="KW-1133">Transmembrane helix</keyword>
<dbReference type="InterPro" id="IPR050222">
    <property type="entry name" value="MATE_MdtK"/>
</dbReference>
<comment type="caution">
    <text evidence="14">The sequence shown here is derived from an EMBL/GenBank/DDBJ whole genome shotgun (WGS) entry which is preliminary data.</text>
</comment>
<feature type="transmembrane region" description="Helical" evidence="13">
    <location>
        <begin position="388"/>
        <end position="412"/>
    </location>
</feature>
<evidence type="ECO:0000256" key="8">
    <source>
        <dbReference type="ARBA" id="ARBA00022692"/>
    </source>
</evidence>
<dbReference type="PIRSF" id="PIRSF006603">
    <property type="entry name" value="DinF"/>
    <property type="match status" value="1"/>
</dbReference>
<keyword evidence="5" id="KW-0813">Transport</keyword>
<comment type="similarity">
    <text evidence="3">Belongs to the multi antimicrobial extrusion (MATE) (TC 2.A.66.1) family.</text>
</comment>
<dbReference type="Proteomes" id="UP000294743">
    <property type="component" value="Unassembled WGS sequence"/>
</dbReference>
<feature type="transmembrane region" description="Helical" evidence="13">
    <location>
        <begin position="169"/>
        <end position="186"/>
    </location>
</feature>
<dbReference type="RefSeq" id="WP_134168366.1">
    <property type="nucleotide sequence ID" value="NZ_SODD01000006.1"/>
</dbReference>
<dbReference type="GO" id="GO:0005886">
    <property type="term" value="C:plasma membrane"/>
    <property type="evidence" value="ECO:0007669"/>
    <property type="project" value="UniProtKB-SubCell"/>
</dbReference>
<evidence type="ECO:0000256" key="12">
    <source>
        <dbReference type="ARBA" id="ARBA00031636"/>
    </source>
</evidence>
<keyword evidence="8 13" id="KW-0812">Transmembrane</keyword>
<feature type="transmembrane region" description="Helical" evidence="13">
    <location>
        <begin position="319"/>
        <end position="337"/>
    </location>
</feature>
<keyword evidence="15" id="KW-1185">Reference proteome</keyword>
<evidence type="ECO:0000256" key="2">
    <source>
        <dbReference type="ARBA" id="ARBA00004651"/>
    </source>
</evidence>
<dbReference type="GO" id="GO:0006811">
    <property type="term" value="P:monoatomic ion transport"/>
    <property type="evidence" value="ECO:0007669"/>
    <property type="project" value="UniProtKB-KW"/>
</dbReference>
<keyword evidence="7" id="KW-1003">Cell membrane</keyword>
<evidence type="ECO:0000313" key="15">
    <source>
        <dbReference type="Proteomes" id="UP000294743"/>
    </source>
</evidence>
<reference evidence="14 15" key="1">
    <citation type="submission" date="2019-03" db="EMBL/GenBank/DDBJ databases">
        <title>Genomic Encyclopedia of Type Strains, Phase IV (KMG-IV): sequencing the most valuable type-strain genomes for metagenomic binning, comparative biology and taxonomic classification.</title>
        <authorList>
            <person name="Goeker M."/>
        </authorList>
    </citation>
    <scope>NUCLEOTIDE SEQUENCE [LARGE SCALE GENOMIC DNA]</scope>
    <source>
        <strain evidence="14 15">DSM 28867</strain>
    </source>
</reference>
<comment type="subcellular location">
    <subcellularLocation>
        <location evidence="2">Cell membrane</location>
        <topology evidence="2">Multi-pass membrane protein</topology>
    </subcellularLocation>
</comment>
<dbReference type="CDD" id="cd13137">
    <property type="entry name" value="MATE_NorM_like"/>
    <property type="match status" value="1"/>
</dbReference>
<evidence type="ECO:0000256" key="6">
    <source>
        <dbReference type="ARBA" id="ARBA00022449"/>
    </source>
</evidence>
<evidence type="ECO:0000256" key="3">
    <source>
        <dbReference type="ARBA" id="ARBA00010199"/>
    </source>
</evidence>
<dbReference type="PANTHER" id="PTHR43298">
    <property type="entry name" value="MULTIDRUG RESISTANCE PROTEIN NORM-RELATED"/>
    <property type="match status" value="1"/>
</dbReference>
<gene>
    <name evidence="14" type="ORF">EDD63_10649</name>
</gene>